<proteinExistence type="predicted"/>
<dbReference type="Gene3D" id="1.10.8.430">
    <property type="entry name" value="Helical domain of apoptotic protease-activating factors"/>
    <property type="match status" value="1"/>
</dbReference>
<keyword evidence="2" id="KW-0611">Plant defense</keyword>
<dbReference type="SUPFAM" id="SSF52540">
    <property type="entry name" value="P-loop containing nucleoside triphosphate hydrolases"/>
    <property type="match status" value="1"/>
</dbReference>
<dbReference type="PRINTS" id="PR00364">
    <property type="entry name" value="DISEASERSIST"/>
</dbReference>
<evidence type="ECO:0000256" key="3">
    <source>
        <dbReference type="ARBA" id="ARBA00022840"/>
    </source>
</evidence>
<sequence length="295" mass="33421">MVRDAVDNLEDKRAEVMHLVDLARRNVEVIALDVESWLSLSKEIFTVAYRILREHERVERSCLNGWCPHLKSRFSLSRKANKLHHEMLDLLQEQNFGRISYPASPSSFSSSTGVFIDFESRVLTIKGIMAALRDDRVYMIGICGMGGVGKTIIVKEVARRMKEENLFDEVVMGVVTQQPSRKKIRNEIADQLGLKLEEETSVARAARLRGRIKDIKTVLVILDDVWETLDLVEVGIPLELRVVKSRMASNSIDDPNLLKVAEEVAKECGGLPIALVTFGRALNNKNKYFWDDALL</sequence>
<dbReference type="PANTHER" id="PTHR33463">
    <property type="entry name" value="NB-ARC DOMAIN-CONTAINING PROTEIN-RELATED"/>
    <property type="match status" value="1"/>
</dbReference>
<gene>
    <name evidence="5" type="ORF">F0562_015742</name>
</gene>
<accession>A0A5J4ZIG6</accession>
<dbReference type="PANTHER" id="PTHR33463:SF198">
    <property type="entry name" value="RPP4C3"/>
    <property type="match status" value="1"/>
</dbReference>
<dbReference type="GO" id="GO:0043531">
    <property type="term" value="F:ADP binding"/>
    <property type="evidence" value="ECO:0007669"/>
    <property type="project" value="InterPro"/>
</dbReference>
<dbReference type="Pfam" id="PF00931">
    <property type="entry name" value="NB-ARC"/>
    <property type="match status" value="1"/>
</dbReference>
<reference evidence="5 6" key="1">
    <citation type="submission" date="2019-09" db="EMBL/GenBank/DDBJ databases">
        <title>A chromosome-level genome assembly of the Chinese tupelo Nyssa sinensis.</title>
        <authorList>
            <person name="Yang X."/>
            <person name="Kang M."/>
            <person name="Yang Y."/>
            <person name="Xiong H."/>
            <person name="Wang M."/>
            <person name="Zhang Z."/>
            <person name="Wang Z."/>
            <person name="Wu H."/>
            <person name="Ma T."/>
            <person name="Liu J."/>
            <person name="Xi Z."/>
        </authorList>
    </citation>
    <scope>NUCLEOTIDE SEQUENCE [LARGE SCALE GENOMIC DNA]</scope>
    <source>
        <strain evidence="5">J267</strain>
        <tissue evidence="5">Leaf</tissue>
    </source>
</reference>
<evidence type="ECO:0000259" key="4">
    <source>
        <dbReference type="Pfam" id="PF00931"/>
    </source>
</evidence>
<dbReference type="GO" id="GO:0006952">
    <property type="term" value="P:defense response"/>
    <property type="evidence" value="ECO:0007669"/>
    <property type="project" value="UniProtKB-KW"/>
</dbReference>
<feature type="domain" description="NB-ARC" evidence="4">
    <location>
        <begin position="130"/>
        <end position="248"/>
    </location>
</feature>
<organism evidence="5 6">
    <name type="scientific">Nyssa sinensis</name>
    <dbReference type="NCBI Taxonomy" id="561372"/>
    <lineage>
        <taxon>Eukaryota</taxon>
        <taxon>Viridiplantae</taxon>
        <taxon>Streptophyta</taxon>
        <taxon>Embryophyta</taxon>
        <taxon>Tracheophyta</taxon>
        <taxon>Spermatophyta</taxon>
        <taxon>Magnoliopsida</taxon>
        <taxon>eudicotyledons</taxon>
        <taxon>Gunneridae</taxon>
        <taxon>Pentapetalae</taxon>
        <taxon>asterids</taxon>
        <taxon>Cornales</taxon>
        <taxon>Nyssaceae</taxon>
        <taxon>Nyssa</taxon>
    </lineage>
</organism>
<name>A0A5J4ZIG6_9ASTE</name>
<keyword evidence="3" id="KW-0067">ATP-binding</keyword>
<dbReference type="Gene3D" id="3.40.50.300">
    <property type="entry name" value="P-loop containing nucleotide triphosphate hydrolases"/>
    <property type="match status" value="1"/>
</dbReference>
<evidence type="ECO:0000256" key="2">
    <source>
        <dbReference type="ARBA" id="ARBA00022821"/>
    </source>
</evidence>
<dbReference type="Proteomes" id="UP000325577">
    <property type="component" value="Linkage Group LG7"/>
</dbReference>
<dbReference type="EMBL" id="CM018050">
    <property type="protein sequence ID" value="KAA8518375.1"/>
    <property type="molecule type" value="Genomic_DNA"/>
</dbReference>
<keyword evidence="3" id="KW-0547">Nucleotide-binding</keyword>
<dbReference type="OrthoDB" id="1898799at2759"/>
<keyword evidence="1" id="KW-0433">Leucine-rich repeat</keyword>
<dbReference type="InterPro" id="IPR042197">
    <property type="entry name" value="Apaf_helical"/>
</dbReference>
<keyword evidence="6" id="KW-1185">Reference proteome</keyword>
<dbReference type="AlphaFoldDB" id="A0A5J4ZIG6"/>
<evidence type="ECO:0000313" key="5">
    <source>
        <dbReference type="EMBL" id="KAA8518375.1"/>
    </source>
</evidence>
<protein>
    <recommendedName>
        <fullName evidence="4">NB-ARC domain-containing protein</fullName>
    </recommendedName>
</protein>
<dbReference type="GO" id="GO:0005524">
    <property type="term" value="F:ATP binding"/>
    <property type="evidence" value="ECO:0007669"/>
    <property type="project" value="UniProtKB-KW"/>
</dbReference>
<dbReference type="InterPro" id="IPR027417">
    <property type="entry name" value="P-loop_NTPase"/>
</dbReference>
<dbReference type="InterPro" id="IPR050905">
    <property type="entry name" value="Plant_NBS-LRR"/>
</dbReference>
<evidence type="ECO:0000256" key="1">
    <source>
        <dbReference type="ARBA" id="ARBA00022614"/>
    </source>
</evidence>
<dbReference type="InterPro" id="IPR002182">
    <property type="entry name" value="NB-ARC"/>
</dbReference>
<evidence type="ECO:0000313" key="6">
    <source>
        <dbReference type="Proteomes" id="UP000325577"/>
    </source>
</evidence>